<accession>C8NA99</accession>
<dbReference type="HOGENOM" id="CLU_026979_0_0_6"/>
<reference evidence="1 2" key="1">
    <citation type="submission" date="2009-08" db="EMBL/GenBank/DDBJ databases">
        <authorList>
            <person name="Qin X."/>
            <person name="Bachman B."/>
            <person name="Battles P."/>
            <person name="Bell A."/>
            <person name="Bess C."/>
            <person name="Bickham C."/>
            <person name="Chaboub L."/>
            <person name="Chen D."/>
            <person name="Coyle M."/>
            <person name="Deiros D.R."/>
            <person name="Dinh H."/>
            <person name="Forbes L."/>
            <person name="Fowler G."/>
            <person name="Francisco L."/>
            <person name="Fu Q."/>
            <person name="Gubbala S."/>
            <person name="Hale W."/>
            <person name="Han Y."/>
            <person name="Hemphill L."/>
            <person name="Highlander S.K."/>
            <person name="Hirani K."/>
            <person name="Hogues M."/>
            <person name="Jackson L."/>
            <person name="Jakkamsetti A."/>
            <person name="Javaid M."/>
            <person name="Jiang H."/>
            <person name="Korchina V."/>
            <person name="Kovar C."/>
            <person name="Lara F."/>
            <person name="Lee S."/>
            <person name="Mata R."/>
            <person name="Mathew T."/>
            <person name="Moen C."/>
            <person name="Morales K."/>
            <person name="Munidasa M."/>
            <person name="Nazareth L."/>
            <person name="Ngo R."/>
            <person name="Nguyen L."/>
            <person name="Okwuonu G."/>
            <person name="Ongeri F."/>
            <person name="Patil S."/>
            <person name="Petrosino J."/>
            <person name="Pham C."/>
            <person name="Pham P."/>
            <person name="Pu L.-L."/>
            <person name="Puazo M."/>
            <person name="Raj R."/>
            <person name="Reid J."/>
            <person name="Rouhana J."/>
            <person name="Saada N."/>
            <person name="Shang Y."/>
            <person name="Simmons D."/>
            <person name="Thornton R."/>
            <person name="Warren J."/>
            <person name="Weissenberger G."/>
            <person name="Zhang J."/>
            <person name="Zhang L."/>
            <person name="Zhou C."/>
            <person name="Zhu D."/>
            <person name="Muzny D."/>
            <person name="Worley K."/>
            <person name="Gibbs R."/>
        </authorList>
    </citation>
    <scope>NUCLEOTIDE SEQUENCE [LARGE SCALE GENOMIC DNA]</scope>
    <source>
        <strain evidence="2">ATCC 15826 / DSM 8339 / NCTC 10426 / 6573</strain>
    </source>
</reference>
<organism evidence="1 2">
    <name type="scientific">Cardiobacterium hominis (strain ATCC 15826 / DSM 8339 / NCTC 10426 / 6573)</name>
    <dbReference type="NCBI Taxonomy" id="638300"/>
    <lineage>
        <taxon>Bacteria</taxon>
        <taxon>Pseudomonadati</taxon>
        <taxon>Pseudomonadota</taxon>
        <taxon>Gammaproteobacteria</taxon>
        <taxon>Cardiobacteriales</taxon>
        <taxon>Cardiobacteriaceae</taxon>
        <taxon>Cardiobacterium</taxon>
    </lineage>
</organism>
<dbReference type="EMBL" id="ACKY01000071">
    <property type="protein sequence ID" value="EEV88442.1"/>
    <property type="molecule type" value="Genomic_DNA"/>
</dbReference>
<dbReference type="Proteomes" id="UP000004870">
    <property type="component" value="Unassembled WGS sequence"/>
</dbReference>
<gene>
    <name evidence="1" type="ORF">HMPREF0198_1427</name>
</gene>
<name>C8NA99_CARH6</name>
<protein>
    <submittedName>
        <fullName evidence="1">Uncharacterized protein</fullName>
    </submittedName>
</protein>
<sequence>MRRVSDNKGKTMQKHWKHALYATIAACGLYGQMVMAQGPIEKIPRAGTQARYHVGDSIQAGSGVYGNYQITGRGWYRDGQKIGDGQTYRPTAADAGHKIAYAEEIRDPKTGKKYKVFSYTVEISDGATALANKDPALSTGVKSPHVGETVSGIAGQYEGTIVGGGWFIGTRTNQMQKVASGSQYKIQPNDAGKLLAYREEVRSAQGRISVFSTLPVRIAAKNETSPTPGNDNDICAAITARQTPLIAGMDIQPLPDTPLPEKGVATLEPTYKTCLVRITDTGSLKQNNFNFRRNIYSRSQAFNADNSKMILMDQAGFWYLYDAQTGKEIRALKDFQGAEGLPHHIAGGNAEPQWHASDPNTLYFMNENGVGMKLFSVDIGKNQVSLAADMGAEIRKYWNVADIATTRSEGSPSSDGRYWCLLARDSTSWKTHGVFVWDIQQQQIIGHLDTPDGAPDHVSMSPSGEYCVISGDDQTGTRAYDRKFQNFTQLHQKSEHSDIALNKAGQDVYVSIDYQSSGGDIFMTNLKTGKQTVLFPSYLNGTATAIHISGKAFRKPGWVLISTYAEQKGDQFNLRRENRQWLHRKIFAVSLEDTPKIYSIANADSEHFYPQLPEGMNDSANYWLEPHATVNQDFTRILFNSGWNRMNGEVDNFMIALPKNALPD</sequence>
<dbReference type="InterPro" id="IPR015943">
    <property type="entry name" value="WD40/YVTN_repeat-like_dom_sf"/>
</dbReference>
<comment type="caution">
    <text evidence="1">The sequence shown here is derived from an EMBL/GenBank/DDBJ whole genome shotgun (WGS) entry which is preliminary data.</text>
</comment>
<dbReference type="Gene3D" id="2.130.10.10">
    <property type="entry name" value="YVTN repeat-like/Quinoprotein amine dehydrogenase"/>
    <property type="match status" value="1"/>
</dbReference>
<proteinExistence type="predicted"/>
<keyword evidence="2" id="KW-1185">Reference proteome</keyword>
<dbReference type="AlphaFoldDB" id="C8NA99"/>
<evidence type="ECO:0000313" key="1">
    <source>
        <dbReference type="EMBL" id="EEV88442.1"/>
    </source>
</evidence>
<evidence type="ECO:0000313" key="2">
    <source>
        <dbReference type="Proteomes" id="UP000004870"/>
    </source>
</evidence>
<dbReference type="SUPFAM" id="SSF82171">
    <property type="entry name" value="DPP6 N-terminal domain-like"/>
    <property type="match status" value="1"/>
</dbReference>